<sequence length="194" mass="21144">MHALKSLFIIIAALGILNGCAPLVVGGTATGVAMVHDRRTAGTVLEDQSIELKALSALRKHEDLYKQSHINVTSYNMMVLMSGETPTEAYKQRAGEIVGNVEKVRRVYNELSVAAPSSMMTRSSDTLITGKVKTSLFRIKGLEGFDPTRVKVVTENGTVYLMGLLTRREGDAVAQEARSVGGVQRVVKLFEYID</sequence>
<dbReference type="InterPro" id="IPR007055">
    <property type="entry name" value="BON_dom"/>
</dbReference>
<accession>A0A426QLQ8</accession>
<protein>
    <submittedName>
        <fullName evidence="2">BON domain-containing protein</fullName>
    </submittedName>
</protein>
<dbReference type="RefSeq" id="WP_125181988.1">
    <property type="nucleotide sequence ID" value="NZ_QZMU01000001.1"/>
</dbReference>
<keyword evidence="3" id="KW-1185">Reference proteome</keyword>
<dbReference type="Pfam" id="PF04972">
    <property type="entry name" value="BON"/>
    <property type="match status" value="2"/>
</dbReference>
<dbReference type="PROSITE" id="PS50914">
    <property type="entry name" value="BON"/>
    <property type="match status" value="2"/>
</dbReference>
<dbReference type="PANTHER" id="PTHR34606:SF4">
    <property type="entry name" value="OUTER MEMBRANE LIPOPROTEIN DOLP"/>
    <property type="match status" value="1"/>
</dbReference>
<comment type="caution">
    <text evidence="2">The sequence shown here is derived from an EMBL/GenBank/DDBJ whole genome shotgun (WGS) entry which is preliminary data.</text>
</comment>
<organism evidence="2 3">
    <name type="scientific">Thiohalobacter thiocyanaticus</name>
    <dbReference type="NCBI Taxonomy" id="585455"/>
    <lineage>
        <taxon>Bacteria</taxon>
        <taxon>Pseudomonadati</taxon>
        <taxon>Pseudomonadota</taxon>
        <taxon>Gammaproteobacteria</taxon>
        <taxon>Thiohalobacterales</taxon>
        <taxon>Thiohalobacteraceae</taxon>
        <taxon>Thiohalobacter</taxon>
    </lineage>
</organism>
<evidence type="ECO:0000313" key="3">
    <source>
        <dbReference type="Proteomes" id="UP000287798"/>
    </source>
</evidence>
<evidence type="ECO:0000313" key="2">
    <source>
        <dbReference type="EMBL" id="RRQ22647.1"/>
    </source>
</evidence>
<gene>
    <name evidence="2" type="ORF">D6C00_12390</name>
</gene>
<reference evidence="2 3" key="1">
    <citation type="journal article" date="2010" name="Int. J. Syst. Evol. Microbiol.">
        <title>Thiohalobacter thiocyanaticus gen. nov., sp. nov., a moderately halophilic, sulfur-oxidizing gammaproteobacterium from hypersaline lakes, that utilizes thiocyanate.</title>
        <authorList>
            <person name="Sorokin D.Y."/>
            <person name="Kovaleva O.L."/>
            <person name="Tourova T.P."/>
            <person name="Muyzer G."/>
        </authorList>
    </citation>
    <scope>NUCLEOTIDE SEQUENCE [LARGE SCALE GENOMIC DNA]</scope>
    <source>
        <strain evidence="2 3">Hrh1</strain>
    </source>
</reference>
<dbReference type="Proteomes" id="UP000287798">
    <property type="component" value="Unassembled WGS sequence"/>
</dbReference>
<dbReference type="PANTHER" id="PTHR34606">
    <property type="entry name" value="BON DOMAIN-CONTAINING PROTEIN"/>
    <property type="match status" value="1"/>
</dbReference>
<feature type="domain" description="BON" evidence="1">
    <location>
        <begin position="46"/>
        <end position="115"/>
    </location>
</feature>
<evidence type="ECO:0000259" key="1">
    <source>
        <dbReference type="PROSITE" id="PS50914"/>
    </source>
</evidence>
<dbReference type="OrthoDB" id="9783990at2"/>
<dbReference type="AlphaFoldDB" id="A0A426QLQ8"/>
<name>A0A426QLQ8_9GAMM</name>
<feature type="domain" description="BON" evidence="1">
    <location>
        <begin position="124"/>
        <end position="194"/>
    </location>
</feature>
<dbReference type="InterPro" id="IPR051686">
    <property type="entry name" value="Lipoprotein_DolP"/>
</dbReference>
<proteinExistence type="predicted"/>
<dbReference type="EMBL" id="QZMU01000001">
    <property type="protein sequence ID" value="RRQ22647.1"/>
    <property type="molecule type" value="Genomic_DNA"/>
</dbReference>